<feature type="region of interest" description="Disordered" evidence="1">
    <location>
        <begin position="1"/>
        <end position="60"/>
    </location>
</feature>
<sequence length="155" mass="17110">MKRTLQKDPWPMHRSTPLRERHGHRTPLPVPTATVPVPSAAARTGSRTASGGAEASPPVAPQTWLSLIGAAARRAWAALRARRTRPLPGRGTEFRLYGGGFARYDDELARHGRRLLRDDDLVRYGVRGPSTASSGHPQNPDRFLVHAWPISSLRM</sequence>
<dbReference type="EMBL" id="JACHJJ010000019">
    <property type="protein sequence ID" value="MBB5965780.1"/>
    <property type="molecule type" value="Genomic_DNA"/>
</dbReference>
<dbReference type="AlphaFoldDB" id="A0A841D786"/>
<gene>
    <name evidence="2" type="ORF">FHS22_005070</name>
</gene>
<comment type="caution">
    <text evidence="2">The sequence shown here is derived from an EMBL/GenBank/DDBJ whole genome shotgun (WGS) entry which is preliminary data.</text>
</comment>
<feature type="compositionally biased region" description="Low complexity" evidence="1">
    <location>
        <begin position="31"/>
        <end position="53"/>
    </location>
</feature>
<name>A0A841D786_PLAVE</name>
<keyword evidence="3" id="KW-1185">Reference proteome</keyword>
<evidence type="ECO:0000313" key="3">
    <source>
        <dbReference type="Proteomes" id="UP000562352"/>
    </source>
</evidence>
<reference evidence="2 3" key="1">
    <citation type="submission" date="2020-08" db="EMBL/GenBank/DDBJ databases">
        <title>Genomic Encyclopedia of Type Strains, Phase III (KMG-III): the genomes of soil and plant-associated and newly described type strains.</title>
        <authorList>
            <person name="Whitman W."/>
        </authorList>
    </citation>
    <scope>NUCLEOTIDE SEQUENCE [LARGE SCALE GENOMIC DNA]</scope>
    <source>
        <strain evidence="2 3">CECT 3303</strain>
    </source>
</reference>
<proteinExistence type="predicted"/>
<dbReference type="Proteomes" id="UP000562352">
    <property type="component" value="Unassembled WGS sequence"/>
</dbReference>
<accession>A0A841D786</accession>
<dbReference type="RefSeq" id="WP_221474073.1">
    <property type="nucleotide sequence ID" value="NZ_BAAAWZ010000001.1"/>
</dbReference>
<organism evidence="2 3">
    <name type="scientific">Planomonospora venezuelensis</name>
    <dbReference type="NCBI Taxonomy" id="1999"/>
    <lineage>
        <taxon>Bacteria</taxon>
        <taxon>Bacillati</taxon>
        <taxon>Actinomycetota</taxon>
        <taxon>Actinomycetes</taxon>
        <taxon>Streptosporangiales</taxon>
        <taxon>Streptosporangiaceae</taxon>
        <taxon>Planomonospora</taxon>
    </lineage>
</organism>
<evidence type="ECO:0000256" key="1">
    <source>
        <dbReference type="SAM" id="MobiDB-lite"/>
    </source>
</evidence>
<protein>
    <submittedName>
        <fullName evidence="2">Uncharacterized protein</fullName>
    </submittedName>
</protein>
<evidence type="ECO:0000313" key="2">
    <source>
        <dbReference type="EMBL" id="MBB5965780.1"/>
    </source>
</evidence>